<feature type="non-terminal residue" evidence="1">
    <location>
        <position position="954"/>
    </location>
</feature>
<dbReference type="AlphaFoldDB" id="K2FWQ0"/>
<evidence type="ECO:0000313" key="1">
    <source>
        <dbReference type="EMBL" id="EKE27408.1"/>
    </source>
</evidence>
<organism evidence="1">
    <name type="scientific">uncultured bacterium</name>
    <name type="common">gcode 4</name>
    <dbReference type="NCBI Taxonomy" id="1234023"/>
    <lineage>
        <taxon>Bacteria</taxon>
        <taxon>environmental samples</taxon>
    </lineage>
</organism>
<dbReference type="EMBL" id="AMFJ01000486">
    <property type="protein sequence ID" value="EKE27408.1"/>
    <property type="molecule type" value="Genomic_DNA"/>
</dbReference>
<comment type="caution">
    <text evidence="1">The sequence shown here is derived from an EMBL/GenBank/DDBJ whole genome shotgun (WGS) entry which is preliminary data.</text>
</comment>
<name>K2FWQ0_9BACT</name>
<accession>K2FWQ0</accession>
<sequence>MNKSDWNWVSEVRNDHIIQSPIFWDVRYKNISYPSFVWQDWDPFYFSQFPLVVTKIEGNFATIIRADRLMFWEIHYLRILWEDNQPKIIRDNKGSQYLCLVKMDSCDKKREVKFMDKFFEEVSPPIALPLETIEQEENFGGNYPIDNTAIQKKYFLIEKNKDFYRCFCLDKNETVILYKKWEHFLPASIECWKIRTYINLTAENKLPVKDRMCLIWDKLAYWDDQEEEFKLVEKWGLEFRWVKSVSGNRIEIFQMVLWNWKELNFSRSKKNPKEPAMLVMNWEIFFLQHTSDNRSFITSKEWDYTEIEDYEKPIIINSRTFLRLDWRFQDYVTDGTNKFKFQKDSGWNIRTYEYKGKSCPILETWNIHMGFLFSEDQKNRWIKICYFDKDSNEEIILIKEDKEWIDAKHEQGETPADHIRLRFNAEQAKLHVIKIMVDHGIVCLASDSSNTSRYEFYRINTDGSLTFAFRDNYNLKINDWKVKVSYSKSNREALNYTLVRRPGTTSVFEPLVLNWSEYLVAEWGDSGEIVYISIDDHCSITEEKIEINPTTFLPTNTFTINDEILHYNKDWTIKILDNYYKLSDPKWNDILNIEEAIIWLWIFKLLILKKADNFEDELFIYVLWAKCDHKELSKVNHREQFSENSYGESKGLQIIGLDGIETICKYDYSSLKALWIYDTFENGYSSLRYICKKEDGKSLEWEEFLSEWEKVVITDMISEEYLNSNWTIYYRPKMWRDLVKIELPEWVDFFRWPYCEIDNASISPFLLKMKEWKLVPLSDKYKDFYQLEDEKGECELNWKRTNILNVWDKEKKRVISLVKKWSIIEPLIIWWYNVLNAYYWTFVFYTSDSDKPKIICLYDNNLEVAKTPEETTYLILNKEDEQKDTRWRSVYDLRSWIGFVWPIYKVGQEVIVMNIIREWYRITVSKSWEILVNGIEMSKALLDGLYERYKPEWA</sequence>
<protein>
    <submittedName>
        <fullName evidence="1">Uncharacterized protein</fullName>
    </submittedName>
</protein>
<proteinExistence type="predicted"/>
<gene>
    <name evidence="1" type="ORF">ACD_3C00212G0007</name>
</gene>
<reference evidence="1" key="1">
    <citation type="journal article" date="2012" name="Science">
        <title>Fermentation, hydrogen, and sulfur metabolism in multiple uncultivated bacterial phyla.</title>
        <authorList>
            <person name="Wrighton K.C."/>
            <person name="Thomas B.C."/>
            <person name="Sharon I."/>
            <person name="Miller C.S."/>
            <person name="Castelle C.J."/>
            <person name="VerBerkmoes N.C."/>
            <person name="Wilkins M.J."/>
            <person name="Hettich R.L."/>
            <person name="Lipton M.S."/>
            <person name="Williams K.H."/>
            <person name="Long P.E."/>
            <person name="Banfield J.F."/>
        </authorList>
    </citation>
    <scope>NUCLEOTIDE SEQUENCE [LARGE SCALE GENOMIC DNA]</scope>
</reference>